<name>A0ABN6MEZ2_9ACTN</name>
<keyword evidence="1" id="KW-0143">Chaperone</keyword>
<dbReference type="EMBL" id="AP025564">
    <property type="protein sequence ID" value="BDE95834.1"/>
    <property type="molecule type" value="Genomic_DNA"/>
</dbReference>
<dbReference type="PANTHER" id="PTHR34227:SF1">
    <property type="entry name" value="DIMETHYL SULFOXIDE REDUCTASE CHAPERONE-RELATED"/>
    <property type="match status" value="1"/>
</dbReference>
<keyword evidence="3" id="KW-1185">Reference proteome</keyword>
<dbReference type="PANTHER" id="PTHR34227">
    <property type="entry name" value="CHAPERONE PROTEIN YCDY"/>
    <property type="match status" value="1"/>
</dbReference>
<dbReference type="RefSeq" id="WP_244412071.1">
    <property type="nucleotide sequence ID" value="NZ_AP025564.1"/>
</dbReference>
<proteinExistence type="predicted"/>
<organism evidence="2 3">
    <name type="scientific">Raoultibacter timonensis</name>
    <dbReference type="NCBI Taxonomy" id="1907662"/>
    <lineage>
        <taxon>Bacteria</taxon>
        <taxon>Bacillati</taxon>
        <taxon>Actinomycetota</taxon>
        <taxon>Coriobacteriia</taxon>
        <taxon>Eggerthellales</taxon>
        <taxon>Eggerthellaceae</taxon>
        <taxon>Raoultibacter</taxon>
    </lineage>
</organism>
<evidence type="ECO:0000313" key="3">
    <source>
        <dbReference type="Proteomes" id="UP001320544"/>
    </source>
</evidence>
<accession>A0ABN6MEZ2</accession>
<gene>
    <name evidence="2" type="ORF">CE91St30_11670</name>
</gene>
<dbReference type="InterPro" id="IPR020945">
    <property type="entry name" value="DMSO/NO3_reduct_chaperone"/>
</dbReference>
<evidence type="ECO:0000313" key="2">
    <source>
        <dbReference type="EMBL" id="BDE95834.1"/>
    </source>
</evidence>
<dbReference type="Gene3D" id="1.10.3480.10">
    <property type="entry name" value="TorD-like"/>
    <property type="match status" value="1"/>
</dbReference>
<protein>
    <submittedName>
        <fullName evidence="2">Molecular chaperone TorD</fullName>
    </submittedName>
</protein>
<evidence type="ECO:0000256" key="1">
    <source>
        <dbReference type="ARBA" id="ARBA00023186"/>
    </source>
</evidence>
<dbReference type="Proteomes" id="UP001320544">
    <property type="component" value="Chromosome"/>
</dbReference>
<reference evidence="2 3" key="1">
    <citation type="submission" date="2022-01" db="EMBL/GenBank/DDBJ databases">
        <title>Novel bile acid biosynthetic pathways are enriched in the microbiome of centenarians.</title>
        <authorList>
            <person name="Sato Y."/>
            <person name="Atarashi K."/>
            <person name="Plichta R.D."/>
            <person name="Arai Y."/>
            <person name="Sasajima S."/>
            <person name="Kearney M.S."/>
            <person name="Suda W."/>
            <person name="Takeshita K."/>
            <person name="Sasaki T."/>
            <person name="Okamoto S."/>
            <person name="Skelly N.A."/>
            <person name="Okamura Y."/>
            <person name="Vlamakis H."/>
            <person name="Li Y."/>
            <person name="Tanoue T."/>
            <person name="Takei H."/>
            <person name="Nittono H."/>
            <person name="Narushima S."/>
            <person name="Irie J."/>
            <person name="Itoh H."/>
            <person name="Moriya K."/>
            <person name="Sugiura Y."/>
            <person name="Suematsu M."/>
            <person name="Moritoki N."/>
            <person name="Shibata S."/>
            <person name="Littman R.D."/>
            <person name="Fischbach A.M."/>
            <person name="Uwamino Y."/>
            <person name="Inoue T."/>
            <person name="Honda A."/>
            <person name="Hattori M."/>
            <person name="Murai T."/>
            <person name="Xavier J.R."/>
            <person name="Hirose N."/>
            <person name="Honda K."/>
        </authorList>
    </citation>
    <scope>NUCLEOTIDE SEQUENCE [LARGE SCALE GENOMIC DNA]</scope>
    <source>
        <strain evidence="2 3">CE91-St30</strain>
    </source>
</reference>
<dbReference type="Pfam" id="PF02613">
    <property type="entry name" value="Nitrate_red_del"/>
    <property type="match status" value="1"/>
</dbReference>
<dbReference type="SUPFAM" id="SSF89155">
    <property type="entry name" value="TorD-like"/>
    <property type="match status" value="1"/>
</dbReference>
<dbReference type="InterPro" id="IPR036411">
    <property type="entry name" value="TorD-like_sf"/>
</dbReference>
<sequence length="236" mass="25952">MATESAMTGDAAQAYRVLCDFCSTMLTESPSGELLGRLIDQRELLLEEPFSAVALEAATGLHDLLASADKQGREDFETAVKRDYTYLFYMVGASHTSPFESVYRTDDRTMFGPTTLEVREAYRAWEVQVPEFGSTPDDHLGYEFAFLAHLLGAAADAQGVSEDDAAKRAFADARTFLSDHVLVFARVYLKNVKARAREPFYRHVAGIAEATVASLADALDARAADEIDEAAYLLAR</sequence>
<dbReference type="InterPro" id="IPR050289">
    <property type="entry name" value="TorD/DmsD_chaperones"/>
</dbReference>